<evidence type="ECO:0000313" key="2">
    <source>
        <dbReference type="EMBL" id="GHE52252.1"/>
    </source>
</evidence>
<comment type="caution">
    <text evidence="2">The sequence shown here is derived from an EMBL/GenBank/DDBJ whole genome shotgun (WGS) entry which is preliminary data.</text>
</comment>
<feature type="chain" id="PRO_5045829702" evidence="1">
    <location>
        <begin position="24"/>
        <end position="66"/>
    </location>
</feature>
<accession>A0ABQ3I147</accession>
<sequence length="66" mass="7277">MKKVKKLILSFSALLLLSSIILAQEEEGPGTTECKVSISTCHIIKYGSTEIKIPGTEIKKEEEIVE</sequence>
<gene>
    <name evidence="2" type="ORF">GCM10011340_03110</name>
</gene>
<dbReference type="RefSeq" id="WP_189628429.1">
    <property type="nucleotide sequence ID" value="NZ_BNAG01000001.1"/>
</dbReference>
<organism evidence="2 3">
    <name type="scientific">Roseivirga thermotolerans</name>
    <dbReference type="NCBI Taxonomy" id="1758176"/>
    <lineage>
        <taxon>Bacteria</taxon>
        <taxon>Pseudomonadati</taxon>
        <taxon>Bacteroidota</taxon>
        <taxon>Cytophagia</taxon>
        <taxon>Cytophagales</taxon>
        <taxon>Roseivirgaceae</taxon>
        <taxon>Roseivirga</taxon>
    </lineage>
</organism>
<proteinExistence type="predicted"/>
<name>A0ABQ3I147_9BACT</name>
<feature type="signal peptide" evidence="1">
    <location>
        <begin position="1"/>
        <end position="23"/>
    </location>
</feature>
<dbReference type="Proteomes" id="UP000658258">
    <property type="component" value="Unassembled WGS sequence"/>
</dbReference>
<keyword evidence="3" id="KW-1185">Reference proteome</keyword>
<evidence type="ECO:0000256" key="1">
    <source>
        <dbReference type="SAM" id="SignalP"/>
    </source>
</evidence>
<evidence type="ECO:0000313" key="3">
    <source>
        <dbReference type="Proteomes" id="UP000658258"/>
    </source>
</evidence>
<reference evidence="3" key="1">
    <citation type="journal article" date="2019" name="Int. J. Syst. Evol. Microbiol.">
        <title>The Global Catalogue of Microorganisms (GCM) 10K type strain sequencing project: providing services to taxonomists for standard genome sequencing and annotation.</title>
        <authorList>
            <consortium name="The Broad Institute Genomics Platform"/>
            <consortium name="The Broad Institute Genome Sequencing Center for Infectious Disease"/>
            <person name="Wu L."/>
            <person name="Ma J."/>
        </authorList>
    </citation>
    <scope>NUCLEOTIDE SEQUENCE [LARGE SCALE GENOMIC DNA]</scope>
    <source>
        <strain evidence="3">CGMCC 1.15111</strain>
    </source>
</reference>
<keyword evidence="1" id="KW-0732">Signal</keyword>
<protein>
    <submittedName>
        <fullName evidence="2">Uncharacterized protein</fullName>
    </submittedName>
</protein>
<dbReference type="EMBL" id="BNAG01000001">
    <property type="protein sequence ID" value="GHE52252.1"/>
    <property type="molecule type" value="Genomic_DNA"/>
</dbReference>